<gene>
    <name evidence="3" type="ORF">A9F13_04g03938</name>
</gene>
<dbReference type="Proteomes" id="UP000195602">
    <property type="component" value="Unassembled WGS sequence"/>
</dbReference>
<dbReference type="KEGG" id="clus:A9F13_04g03938"/>
<feature type="transmembrane region" description="Helical" evidence="2">
    <location>
        <begin position="12"/>
        <end position="33"/>
    </location>
</feature>
<evidence type="ECO:0000313" key="3">
    <source>
        <dbReference type="EMBL" id="OVF09874.1"/>
    </source>
</evidence>
<feature type="region of interest" description="Disordered" evidence="1">
    <location>
        <begin position="41"/>
        <end position="97"/>
    </location>
</feature>
<evidence type="ECO:0000256" key="2">
    <source>
        <dbReference type="SAM" id="Phobius"/>
    </source>
</evidence>
<feature type="compositionally biased region" description="Basic and acidic residues" evidence="1">
    <location>
        <begin position="85"/>
        <end position="97"/>
    </location>
</feature>
<accession>A0AA91T343</accession>
<sequence>MYLPRTRVSEPQSAVGFVGLLIFLFMSLFCFGVRKLQTRYAKQSPQPQQDVQRHETRPSPMRYERQSTSVDQLPVYEEAPPAYEEISRPDEAHVASR</sequence>
<keyword evidence="2" id="KW-0812">Transmembrane</keyword>
<feature type="compositionally biased region" description="Polar residues" evidence="1">
    <location>
        <begin position="41"/>
        <end position="50"/>
    </location>
</feature>
<dbReference type="EMBL" id="LYUB02000004">
    <property type="protein sequence ID" value="OVF09874.1"/>
    <property type="molecule type" value="Genomic_DNA"/>
</dbReference>
<organism evidence="3 4">
    <name type="scientific">Clavispora lusitaniae</name>
    <name type="common">Candida lusitaniae</name>
    <dbReference type="NCBI Taxonomy" id="36911"/>
    <lineage>
        <taxon>Eukaryota</taxon>
        <taxon>Fungi</taxon>
        <taxon>Dikarya</taxon>
        <taxon>Ascomycota</taxon>
        <taxon>Saccharomycotina</taxon>
        <taxon>Pichiomycetes</taxon>
        <taxon>Metschnikowiaceae</taxon>
        <taxon>Clavispora</taxon>
    </lineage>
</organism>
<protein>
    <submittedName>
        <fullName evidence="3">Uncharacterized protein</fullName>
    </submittedName>
</protein>
<reference evidence="3 4" key="1">
    <citation type="submission" date="2017-04" db="EMBL/GenBank/DDBJ databases">
        <title>Draft genome of the yeast Clavispora lusitaniae type strain CBS 6936.</title>
        <authorList>
            <person name="Durrens P."/>
            <person name="Klopp C."/>
            <person name="Biteau N."/>
            <person name="Fitton-Ouhabi V."/>
            <person name="Dementhon K."/>
            <person name="Accoceberry I."/>
            <person name="Sherman D.J."/>
            <person name="Noel T."/>
        </authorList>
    </citation>
    <scope>NUCLEOTIDE SEQUENCE [LARGE SCALE GENOMIC DNA]</scope>
    <source>
        <strain evidence="3 4">CBS 6936</strain>
    </source>
</reference>
<comment type="caution">
    <text evidence="3">The sequence shown here is derived from an EMBL/GenBank/DDBJ whole genome shotgun (WGS) entry which is preliminary data.</text>
</comment>
<dbReference type="AlphaFoldDB" id="A0AA91T343"/>
<evidence type="ECO:0000256" key="1">
    <source>
        <dbReference type="SAM" id="MobiDB-lite"/>
    </source>
</evidence>
<name>A0AA91T343_CLALS</name>
<proteinExistence type="predicted"/>
<keyword evidence="2" id="KW-0472">Membrane</keyword>
<keyword evidence="2" id="KW-1133">Transmembrane helix</keyword>
<evidence type="ECO:0000313" key="4">
    <source>
        <dbReference type="Proteomes" id="UP000195602"/>
    </source>
</evidence>
<feature type="compositionally biased region" description="Basic and acidic residues" evidence="1">
    <location>
        <begin position="51"/>
        <end position="65"/>
    </location>
</feature>